<feature type="region of interest" description="Disordered" evidence="1">
    <location>
        <begin position="65"/>
        <end position="86"/>
    </location>
</feature>
<organism evidence="2 3">
    <name type="scientific">Roseospirillum parvum</name>
    <dbReference type="NCBI Taxonomy" id="83401"/>
    <lineage>
        <taxon>Bacteria</taxon>
        <taxon>Pseudomonadati</taxon>
        <taxon>Pseudomonadota</taxon>
        <taxon>Alphaproteobacteria</taxon>
        <taxon>Rhodospirillales</taxon>
        <taxon>Rhodospirillaceae</taxon>
        <taxon>Roseospirillum</taxon>
    </lineage>
</organism>
<gene>
    <name evidence="2" type="ORF">SAMN05421742_10587</name>
</gene>
<name>A0A1G8ARS3_9PROT</name>
<evidence type="ECO:0000256" key="1">
    <source>
        <dbReference type="SAM" id="MobiDB-lite"/>
    </source>
</evidence>
<dbReference type="RefSeq" id="WP_092618613.1">
    <property type="nucleotide sequence ID" value="NZ_FNCV01000005.1"/>
</dbReference>
<proteinExistence type="predicted"/>
<feature type="region of interest" description="Disordered" evidence="1">
    <location>
        <begin position="1"/>
        <end position="20"/>
    </location>
</feature>
<sequence length="155" mass="16478">MRLHDDSDEGRDSPAAPANGKAARLMRLLAQKGEAAPAVTPVRQLRDPARFAGLRLTPEPATLTALAPHPVTGGEAAHGHSPGMPTPNPLTLGRLGLKPPVAARVPVTVRLAVEDYHQLKTVARERGTTMQAIASAAVRERLEAEDEIPRACHMC</sequence>
<dbReference type="EMBL" id="FNCV01000005">
    <property type="protein sequence ID" value="SDH23668.1"/>
    <property type="molecule type" value="Genomic_DNA"/>
</dbReference>
<keyword evidence="3" id="KW-1185">Reference proteome</keyword>
<dbReference type="Proteomes" id="UP000217076">
    <property type="component" value="Unassembled WGS sequence"/>
</dbReference>
<dbReference type="STRING" id="83401.SAMN05421742_10587"/>
<dbReference type="AlphaFoldDB" id="A0A1G8ARS3"/>
<evidence type="ECO:0000313" key="3">
    <source>
        <dbReference type="Proteomes" id="UP000217076"/>
    </source>
</evidence>
<reference evidence="3" key="1">
    <citation type="submission" date="2016-10" db="EMBL/GenBank/DDBJ databases">
        <authorList>
            <person name="Varghese N."/>
            <person name="Submissions S."/>
        </authorList>
    </citation>
    <scope>NUCLEOTIDE SEQUENCE [LARGE SCALE GENOMIC DNA]</scope>
    <source>
        <strain evidence="3">930I</strain>
    </source>
</reference>
<protein>
    <submittedName>
        <fullName evidence="2">Uncharacterized protein</fullName>
    </submittedName>
</protein>
<evidence type="ECO:0000313" key="2">
    <source>
        <dbReference type="EMBL" id="SDH23668.1"/>
    </source>
</evidence>
<accession>A0A1G8ARS3</accession>